<keyword evidence="3" id="KW-1185">Reference proteome</keyword>
<evidence type="ECO:0000256" key="1">
    <source>
        <dbReference type="SAM" id="MobiDB-lite"/>
    </source>
</evidence>
<sequence length="249" mass="28316">MEHTKKMVLVSPDVLNRVNTSQPAQISQTKVRELEGTLSQLLDDSHLDDASKMKRYADVLQRLMVYDNKTKLPSTVRVLPDPSPVLSEENKSTIQKEEIVNEIVDSVPKAMKRKAAQLVRKIRSSNGALSWNGVGELVVKDQAVKGSHIVDLINDAVRRRKSGRPTGVEEFTKGLAKLNTPRELIGNPDRWEDIMKWINATDADTPQSKRQRCSRNELYGTAYHLPPTKKQKRTTRSRSGRTSMRWEKY</sequence>
<dbReference type="EMBL" id="JAIZAY010000001">
    <property type="protein sequence ID" value="KAJ8048816.1"/>
    <property type="molecule type" value="Genomic_DNA"/>
</dbReference>
<comment type="caution">
    <text evidence="2">The sequence shown here is derived from an EMBL/GenBank/DDBJ whole genome shotgun (WGS) entry which is preliminary data.</text>
</comment>
<accession>A0A9Q1CPR1</accession>
<proteinExistence type="predicted"/>
<protein>
    <submittedName>
        <fullName evidence="2">Uncharacterized protein</fullName>
    </submittedName>
</protein>
<dbReference type="AlphaFoldDB" id="A0A9Q1CPR1"/>
<gene>
    <name evidence="2" type="ORF">HOLleu_01287</name>
</gene>
<evidence type="ECO:0000313" key="2">
    <source>
        <dbReference type="EMBL" id="KAJ8048816.1"/>
    </source>
</evidence>
<reference evidence="2" key="1">
    <citation type="submission" date="2021-10" db="EMBL/GenBank/DDBJ databases">
        <title>Tropical sea cucumber genome reveals ecological adaptation and Cuvierian tubules defense mechanism.</title>
        <authorList>
            <person name="Chen T."/>
        </authorList>
    </citation>
    <scope>NUCLEOTIDE SEQUENCE</scope>
    <source>
        <strain evidence="2">Nanhai2018</strain>
        <tissue evidence="2">Muscle</tissue>
    </source>
</reference>
<dbReference type="OrthoDB" id="10068277at2759"/>
<feature type="compositionally biased region" description="Basic residues" evidence="1">
    <location>
        <begin position="227"/>
        <end position="239"/>
    </location>
</feature>
<dbReference type="Proteomes" id="UP001152320">
    <property type="component" value="Chromosome 1"/>
</dbReference>
<feature type="region of interest" description="Disordered" evidence="1">
    <location>
        <begin position="221"/>
        <end position="249"/>
    </location>
</feature>
<organism evidence="2 3">
    <name type="scientific">Holothuria leucospilota</name>
    <name type="common">Black long sea cucumber</name>
    <name type="synonym">Mertensiothuria leucospilota</name>
    <dbReference type="NCBI Taxonomy" id="206669"/>
    <lineage>
        <taxon>Eukaryota</taxon>
        <taxon>Metazoa</taxon>
        <taxon>Echinodermata</taxon>
        <taxon>Eleutherozoa</taxon>
        <taxon>Echinozoa</taxon>
        <taxon>Holothuroidea</taxon>
        <taxon>Aspidochirotacea</taxon>
        <taxon>Aspidochirotida</taxon>
        <taxon>Holothuriidae</taxon>
        <taxon>Holothuria</taxon>
    </lineage>
</organism>
<evidence type="ECO:0000313" key="3">
    <source>
        <dbReference type="Proteomes" id="UP001152320"/>
    </source>
</evidence>
<name>A0A9Q1CPR1_HOLLE</name>